<reference evidence="5 6" key="1">
    <citation type="journal article" date="2020" name="Microorganisms">
        <title>Osmotic Adaptation and Compatible Solute Biosynthesis of Phototrophic Bacteria as Revealed from Genome Analyses.</title>
        <authorList>
            <person name="Imhoff J.F."/>
            <person name="Rahn T."/>
            <person name="Kunzel S."/>
            <person name="Keller A."/>
            <person name="Neulinger S.C."/>
        </authorList>
    </citation>
    <scope>NUCLEOTIDE SEQUENCE [LARGE SCALE GENOMIC DNA]</scope>
    <source>
        <strain evidence="5 6">DSM 21303</strain>
    </source>
</reference>
<keyword evidence="1" id="KW-0328">Glycosyltransferase</keyword>
<evidence type="ECO:0000256" key="1">
    <source>
        <dbReference type="ARBA" id="ARBA00022676"/>
    </source>
</evidence>
<dbReference type="Proteomes" id="UP001138802">
    <property type="component" value="Unassembled WGS sequence"/>
</dbReference>
<accession>A0A9X0WEN0</accession>
<evidence type="ECO:0000256" key="2">
    <source>
        <dbReference type="ARBA" id="ARBA00022679"/>
    </source>
</evidence>
<gene>
    <name evidence="5" type="ORF">CKO25_00630</name>
</gene>
<dbReference type="GO" id="GO:0016757">
    <property type="term" value="F:glycosyltransferase activity"/>
    <property type="evidence" value="ECO:0007669"/>
    <property type="project" value="UniProtKB-KW"/>
</dbReference>
<dbReference type="SUPFAM" id="SSF53756">
    <property type="entry name" value="UDP-Glycosyltransferase/glycogen phosphorylase"/>
    <property type="match status" value="1"/>
</dbReference>
<dbReference type="Pfam" id="PF13439">
    <property type="entry name" value="Glyco_transf_4"/>
    <property type="match status" value="1"/>
</dbReference>
<dbReference type="Pfam" id="PF13692">
    <property type="entry name" value="Glyco_trans_1_4"/>
    <property type="match status" value="1"/>
</dbReference>
<dbReference type="PANTHER" id="PTHR12526:SF510">
    <property type="entry name" value="D-INOSITOL 3-PHOSPHATE GLYCOSYLTRANSFERASE"/>
    <property type="match status" value="1"/>
</dbReference>
<dbReference type="PANTHER" id="PTHR12526">
    <property type="entry name" value="GLYCOSYLTRANSFERASE"/>
    <property type="match status" value="1"/>
</dbReference>
<evidence type="ECO:0000313" key="5">
    <source>
        <dbReference type="EMBL" id="MBK1643183.1"/>
    </source>
</evidence>
<feature type="domain" description="Glycosyltransferase subfamily 4-like N-terminal" evidence="4">
    <location>
        <begin position="23"/>
        <end position="174"/>
    </location>
</feature>
<dbReference type="InterPro" id="IPR028098">
    <property type="entry name" value="Glyco_trans_4-like_N"/>
</dbReference>
<keyword evidence="2" id="KW-0808">Transferase</keyword>
<dbReference type="RefSeq" id="WP_200385978.1">
    <property type="nucleotide sequence ID" value="NZ_NRSD01000001.1"/>
</dbReference>
<evidence type="ECO:0000256" key="3">
    <source>
        <dbReference type="SAM" id="MobiDB-lite"/>
    </source>
</evidence>
<dbReference type="EMBL" id="NRSD01000001">
    <property type="protein sequence ID" value="MBK1643183.1"/>
    <property type="molecule type" value="Genomic_DNA"/>
</dbReference>
<proteinExistence type="predicted"/>
<evidence type="ECO:0000259" key="4">
    <source>
        <dbReference type="Pfam" id="PF13439"/>
    </source>
</evidence>
<organism evidence="5 6">
    <name type="scientific">Thiocapsa imhoffii</name>
    <dbReference type="NCBI Taxonomy" id="382777"/>
    <lineage>
        <taxon>Bacteria</taxon>
        <taxon>Pseudomonadati</taxon>
        <taxon>Pseudomonadota</taxon>
        <taxon>Gammaproteobacteria</taxon>
        <taxon>Chromatiales</taxon>
        <taxon>Chromatiaceae</taxon>
        <taxon>Thiocapsa</taxon>
    </lineage>
</organism>
<keyword evidence="6" id="KW-1185">Reference proteome</keyword>
<evidence type="ECO:0000313" key="6">
    <source>
        <dbReference type="Proteomes" id="UP001138802"/>
    </source>
</evidence>
<dbReference type="CDD" id="cd03811">
    <property type="entry name" value="GT4_GT28_WabH-like"/>
    <property type="match status" value="1"/>
</dbReference>
<sequence>MNDRSRLAIFAGPLDGNSTAKIAVRLANGFVARGTPTDLLVSRARQPVAEPLDPAVTVVELGRMGPVTRVARMALYLRRRRPAAILTHRIRENVLTLKAARLSAVATPVFVTVHGPMSVKLNHLKGRRGRARWSQVKRWYPRNEMIVAISEETAADLYDIFGPRARITTIPNPIVAPEVWSWSAQPLTHPWLVSKDTPVIVAAGRLEYEKDFSTLLQAMALLRARQEVRLIIIGEGRLRADLESERAALGLESVVDLPGWADNPYPFLKAADLVVLSSFWDALPTVLIESLALGTPVVSTHCGQGPAEILQGGELGRLVPPRDPGALAAALAATLAEPLPAATLRAGGERYEAQRNADRYRALMRGEGLPGADATQSLGPAHDGADRV</sequence>
<dbReference type="Gene3D" id="3.40.50.2000">
    <property type="entry name" value="Glycogen Phosphorylase B"/>
    <property type="match status" value="2"/>
</dbReference>
<protein>
    <recommendedName>
        <fullName evidence="4">Glycosyltransferase subfamily 4-like N-terminal domain-containing protein</fullName>
    </recommendedName>
</protein>
<name>A0A9X0WEN0_9GAMM</name>
<dbReference type="AlphaFoldDB" id="A0A9X0WEN0"/>
<comment type="caution">
    <text evidence="5">The sequence shown here is derived from an EMBL/GenBank/DDBJ whole genome shotgun (WGS) entry which is preliminary data.</text>
</comment>
<feature type="region of interest" description="Disordered" evidence="3">
    <location>
        <begin position="369"/>
        <end position="388"/>
    </location>
</feature>